<protein>
    <submittedName>
        <fullName evidence="1">Uncharacterized protein</fullName>
    </submittedName>
</protein>
<evidence type="ECO:0000313" key="2">
    <source>
        <dbReference type="Proteomes" id="UP000054538"/>
    </source>
</evidence>
<proteinExistence type="predicted"/>
<reference evidence="2" key="2">
    <citation type="submission" date="2015-01" db="EMBL/GenBank/DDBJ databases">
        <title>Evolutionary Origins and Diversification of the Mycorrhizal Mutualists.</title>
        <authorList>
            <consortium name="DOE Joint Genome Institute"/>
            <consortium name="Mycorrhizal Genomics Consortium"/>
            <person name="Kohler A."/>
            <person name="Kuo A."/>
            <person name="Nagy L.G."/>
            <person name="Floudas D."/>
            <person name="Copeland A."/>
            <person name="Barry K.W."/>
            <person name="Cichocki N."/>
            <person name="Veneault-Fourrey C."/>
            <person name="LaButti K."/>
            <person name="Lindquist E.A."/>
            <person name="Lipzen A."/>
            <person name="Lundell T."/>
            <person name="Morin E."/>
            <person name="Murat C."/>
            <person name="Riley R."/>
            <person name="Ohm R."/>
            <person name="Sun H."/>
            <person name="Tunlid A."/>
            <person name="Henrissat B."/>
            <person name="Grigoriev I.V."/>
            <person name="Hibbett D.S."/>
            <person name="Martin F."/>
        </authorList>
    </citation>
    <scope>NUCLEOTIDE SEQUENCE [LARGE SCALE GENOMIC DNA]</scope>
    <source>
        <strain evidence="2">Ve08.2h10</strain>
    </source>
</reference>
<sequence>MVVILRVEVRGPEPNHGTVVRPHRLPLFPVSFIYHPSLFSRPLAVFSQLIYLCSQT</sequence>
<dbReference type="HOGENOM" id="CLU_3014802_0_0_1"/>
<dbReference type="Proteomes" id="UP000054538">
    <property type="component" value="Unassembled WGS sequence"/>
</dbReference>
<gene>
    <name evidence="1" type="ORF">PAXRUDRAFT_187453</name>
</gene>
<keyword evidence="2" id="KW-1185">Reference proteome</keyword>
<reference evidence="1 2" key="1">
    <citation type="submission" date="2014-04" db="EMBL/GenBank/DDBJ databases">
        <authorList>
            <consortium name="DOE Joint Genome Institute"/>
            <person name="Kuo A."/>
            <person name="Kohler A."/>
            <person name="Jargeat P."/>
            <person name="Nagy L.G."/>
            <person name="Floudas D."/>
            <person name="Copeland A."/>
            <person name="Barry K.W."/>
            <person name="Cichocki N."/>
            <person name="Veneault-Fourrey C."/>
            <person name="LaButti K."/>
            <person name="Lindquist E.A."/>
            <person name="Lipzen A."/>
            <person name="Lundell T."/>
            <person name="Morin E."/>
            <person name="Murat C."/>
            <person name="Sun H."/>
            <person name="Tunlid A."/>
            <person name="Henrissat B."/>
            <person name="Grigoriev I.V."/>
            <person name="Hibbett D.S."/>
            <person name="Martin F."/>
            <person name="Nordberg H.P."/>
            <person name="Cantor M.N."/>
            <person name="Hua S.X."/>
        </authorList>
    </citation>
    <scope>NUCLEOTIDE SEQUENCE [LARGE SCALE GENOMIC DNA]</scope>
    <source>
        <strain evidence="1 2">Ve08.2h10</strain>
    </source>
</reference>
<evidence type="ECO:0000313" key="1">
    <source>
        <dbReference type="EMBL" id="KIL01038.1"/>
    </source>
</evidence>
<organism evidence="1 2">
    <name type="scientific">Paxillus rubicundulus Ve08.2h10</name>
    <dbReference type="NCBI Taxonomy" id="930991"/>
    <lineage>
        <taxon>Eukaryota</taxon>
        <taxon>Fungi</taxon>
        <taxon>Dikarya</taxon>
        <taxon>Basidiomycota</taxon>
        <taxon>Agaricomycotina</taxon>
        <taxon>Agaricomycetes</taxon>
        <taxon>Agaricomycetidae</taxon>
        <taxon>Boletales</taxon>
        <taxon>Paxilineae</taxon>
        <taxon>Paxillaceae</taxon>
        <taxon>Paxillus</taxon>
    </lineage>
</organism>
<dbReference type="EMBL" id="KN824823">
    <property type="protein sequence ID" value="KIL01038.1"/>
    <property type="molecule type" value="Genomic_DNA"/>
</dbReference>
<dbReference type="AlphaFoldDB" id="A0A0D0DPL4"/>
<dbReference type="InParanoid" id="A0A0D0DPL4"/>
<name>A0A0D0DPL4_9AGAM</name>
<accession>A0A0D0DPL4</accession>